<feature type="domain" description="PAC" evidence="2">
    <location>
        <begin position="202"/>
        <end position="256"/>
    </location>
</feature>
<keyword evidence="4" id="KW-0548">Nucleotidyltransferase</keyword>
<dbReference type="RefSeq" id="WP_002941839.1">
    <property type="nucleotide sequence ID" value="NZ_JARQZE010000028.1"/>
</dbReference>
<dbReference type="InterPro" id="IPR001610">
    <property type="entry name" value="PAC"/>
</dbReference>
<evidence type="ECO:0000313" key="5">
    <source>
        <dbReference type="Proteomes" id="UP001597158"/>
    </source>
</evidence>
<dbReference type="CDD" id="cd00130">
    <property type="entry name" value="PAS"/>
    <property type="match status" value="2"/>
</dbReference>
<keyword evidence="5" id="KW-1185">Reference proteome</keyword>
<dbReference type="NCBIfam" id="TIGR00254">
    <property type="entry name" value="GGDEF"/>
    <property type="match status" value="1"/>
</dbReference>
<accession>A0ABW3WCP9</accession>
<dbReference type="SMART" id="SM00086">
    <property type="entry name" value="PAC"/>
    <property type="match status" value="2"/>
</dbReference>
<dbReference type="PANTHER" id="PTHR46663">
    <property type="entry name" value="DIGUANYLATE CYCLASE DGCT-RELATED"/>
    <property type="match status" value="1"/>
</dbReference>
<dbReference type="PROSITE" id="PS50112">
    <property type="entry name" value="PAS"/>
    <property type="match status" value="2"/>
</dbReference>
<dbReference type="Pfam" id="PF00990">
    <property type="entry name" value="GGDEF"/>
    <property type="match status" value="1"/>
</dbReference>
<dbReference type="Gene3D" id="3.30.70.270">
    <property type="match status" value="1"/>
</dbReference>
<feature type="domain" description="PAS" evidence="1">
    <location>
        <begin position="131"/>
        <end position="201"/>
    </location>
</feature>
<dbReference type="Pfam" id="PF13426">
    <property type="entry name" value="PAS_9"/>
    <property type="match status" value="1"/>
</dbReference>
<dbReference type="NCBIfam" id="TIGR00229">
    <property type="entry name" value="sensory_box"/>
    <property type="match status" value="2"/>
</dbReference>
<feature type="domain" description="GGDEF" evidence="3">
    <location>
        <begin position="288"/>
        <end position="415"/>
    </location>
</feature>
<feature type="domain" description="PAS" evidence="1">
    <location>
        <begin position="31"/>
        <end position="79"/>
    </location>
</feature>
<evidence type="ECO:0000313" key="4">
    <source>
        <dbReference type="EMBL" id="MFD1263274.1"/>
    </source>
</evidence>
<dbReference type="InterPro" id="IPR000160">
    <property type="entry name" value="GGDEF_dom"/>
</dbReference>
<protein>
    <submittedName>
        <fullName evidence="4">Diguanylate cyclase</fullName>
        <ecNumber evidence="4">2.7.7.65</ecNumber>
    </submittedName>
</protein>
<dbReference type="SMART" id="SM00091">
    <property type="entry name" value="PAS"/>
    <property type="match status" value="2"/>
</dbReference>
<dbReference type="InterPro" id="IPR043128">
    <property type="entry name" value="Rev_trsase/Diguanyl_cyclase"/>
</dbReference>
<dbReference type="Gene3D" id="3.30.450.20">
    <property type="entry name" value="PAS domain"/>
    <property type="match status" value="2"/>
</dbReference>
<dbReference type="PROSITE" id="PS50113">
    <property type="entry name" value="PAC"/>
    <property type="match status" value="2"/>
</dbReference>
<dbReference type="SMART" id="SM00267">
    <property type="entry name" value="GGDEF"/>
    <property type="match status" value="1"/>
</dbReference>
<dbReference type="InterPro" id="IPR052163">
    <property type="entry name" value="DGC-Regulatory_Protein"/>
</dbReference>
<proteinExistence type="predicted"/>
<dbReference type="InterPro" id="IPR013767">
    <property type="entry name" value="PAS_fold"/>
</dbReference>
<dbReference type="CDD" id="cd01949">
    <property type="entry name" value="GGDEF"/>
    <property type="match status" value="1"/>
</dbReference>
<dbReference type="InterPro" id="IPR000014">
    <property type="entry name" value="PAS"/>
</dbReference>
<dbReference type="InterPro" id="IPR029787">
    <property type="entry name" value="Nucleotide_cyclase"/>
</dbReference>
<dbReference type="EC" id="2.7.7.65" evidence="4"/>
<dbReference type="InterPro" id="IPR000700">
    <property type="entry name" value="PAS-assoc_C"/>
</dbReference>
<reference evidence="5" key="1">
    <citation type="journal article" date="2019" name="Int. J. Syst. Evol. Microbiol.">
        <title>The Global Catalogue of Microorganisms (GCM) 10K type strain sequencing project: providing services to taxonomists for standard genome sequencing and annotation.</title>
        <authorList>
            <consortium name="The Broad Institute Genomics Platform"/>
            <consortium name="The Broad Institute Genome Sequencing Center for Infectious Disease"/>
            <person name="Wu L."/>
            <person name="Ma J."/>
        </authorList>
    </citation>
    <scope>NUCLEOTIDE SEQUENCE [LARGE SCALE GENOMIC DNA]</scope>
    <source>
        <strain evidence="5">CCUG 48884</strain>
    </source>
</reference>
<name>A0ABW3WCP9_9RHOO</name>
<evidence type="ECO:0000259" key="2">
    <source>
        <dbReference type="PROSITE" id="PS50113"/>
    </source>
</evidence>
<dbReference type="PANTHER" id="PTHR46663:SF4">
    <property type="entry name" value="DIGUANYLATE CYCLASE DGCT-RELATED"/>
    <property type="match status" value="1"/>
</dbReference>
<dbReference type="InterPro" id="IPR035965">
    <property type="entry name" value="PAS-like_dom_sf"/>
</dbReference>
<dbReference type="PROSITE" id="PS50887">
    <property type="entry name" value="GGDEF"/>
    <property type="match status" value="1"/>
</dbReference>
<feature type="domain" description="PAC" evidence="2">
    <location>
        <begin position="80"/>
        <end position="134"/>
    </location>
</feature>
<dbReference type="SUPFAM" id="SSF55073">
    <property type="entry name" value="Nucleotide cyclase"/>
    <property type="match status" value="1"/>
</dbReference>
<keyword evidence="4" id="KW-0808">Transferase</keyword>
<gene>
    <name evidence="4" type="ORF">ACFQ4M_06725</name>
</gene>
<evidence type="ECO:0000259" key="1">
    <source>
        <dbReference type="PROSITE" id="PS50112"/>
    </source>
</evidence>
<evidence type="ECO:0000259" key="3">
    <source>
        <dbReference type="PROSITE" id="PS50887"/>
    </source>
</evidence>
<dbReference type="GO" id="GO:0052621">
    <property type="term" value="F:diguanylate cyclase activity"/>
    <property type="evidence" value="ECO:0007669"/>
    <property type="project" value="UniProtKB-EC"/>
</dbReference>
<dbReference type="Proteomes" id="UP001597158">
    <property type="component" value="Unassembled WGS sequence"/>
</dbReference>
<dbReference type="EMBL" id="JBHTMC010000012">
    <property type="protein sequence ID" value="MFD1263274.1"/>
    <property type="molecule type" value="Genomic_DNA"/>
</dbReference>
<dbReference type="Pfam" id="PF00989">
    <property type="entry name" value="PAS"/>
    <property type="match status" value="1"/>
</dbReference>
<comment type="caution">
    <text evidence="4">The sequence shown here is derived from an EMBL/GenBank/DDBJ whole genome shotgun (WGS) entry which is preliminary data.</text>
</comment>
<dbReference type="SUPFAM" id="SSF55785">
    <property type="entry name" value="PYP-like sensor domain (PAS domain)"/>
    <property type="match status" value="2"/>
</dbReference>
<sequence length="415" mass="46328">MSTCESRLFQAAVMQSWNAIVITDADLTVGGRVEIANPAFCAMTGYTLEELKGQTLKRLQGPETDRAVIDELRICLQEGRFFEGTAINYRKDGTPYTVHWSITPVRDDEGKLTHFVSIQQDISEHVRADRENRLLARALDAASDPIIITDTAKRIIFANLAFANVTGYAVNEVIGMTPALFRSGEHDEKFYAELHTSLASGNDFRATFTNRRRDGSLYHAEQSISPICDDAGRISHYVSVSKDISERVDIEHALRQAATEDTLTGLHNRRHGEQLLKEAQRRAQVQGTPLALLVCDIDHFKQINDRFGHPAGDRVLRDIAHILRHSVRSRDKVMRWGGEEFLILLEDCPQAAAVELAERIRLRVAAHRDAQVGACTVSFGLALRKPGETTDALFARADAALYEAKRNGRNRLSLA</sequence>
<organism evidence="4 5">
    <name type="scientific">Thauera mechernichensis</name>
    <dbReference type="NCBI Taxonomy" id="82788"/>
    <lineage>
        <taxon>Bacteria</taxon>
        <taxon>Pseudomonadati</taxon>
        <taxon>Pseudomonadota</taxon>
        <taxon>Betaproteobacteria</taxon>
        <taxon>Rhodocyclales</taxon>
        <taxon>Zoogloeaceae</taxon>
        <taxon>Thauera</taxon>
    </lineage>
</organism>